<feature type="chain" id="PRO_5045279170" evidence="6">
    <location>
        <begin position="19"/>
        <end position="359"/>
    </location>
</feature>
<name>A0ABR0KBE9_9EURO</name>
<evidence type="ECO:0000256" key="5">
    <source>
        <dbReference type="RuleBase" id="RU361153"/>
    </source>
</evidence>
<dbReference type="PANTHER" id="PTHR31297">
    <property type="entry name" value="GLUCAN ENDO-1,6-BETA-GLUCOSIDASE B"/>
    <property type="match status" value="1"/>
</dbReference>
<dbReference type="PANTHER" id="PTHR31297:SF8">
    <property type="entry name" value="GLYCOSIDE HYDROLASE FAMILY 5 DOMAIN-CONTAINING PROTEIN"/>
    <property type="match status" value="1"/>
</dbReference>
<keyword evidence="4" id="KW-0961">Cell wall biogenesis/degradation</keyword>
<protein>
    <submittedName>
        <fullName evidence="8">Glucan exo-1,3-beta-glucosidase</fullName>
        <ecNumber evidence="8">3.2.1.58</ecNumber>
    </submittedName>
</protein>
<dbReference type="GO" id="GO:0004338">
    <property type="term" value="F:glucan exo-1,3-beta-glucosidase activity"/>
    <property type="evidence" value="ECO:0007669"/>
    <property type="project" value="UniProtKB-EC"/>
</dbReference>
<feature type="signal peptide" evidence="6">
    <location>
        <begin position="1"/>
        <end position="18"/>
    </location>
</feature>
<dbReference type="Pfam" id="PF00150">
    <property type="entry name" value="Cellulase"/>
    <property type="match status" value="1"/>
</dbReference>
<evidence type="ECO:0000256" key="4">
    <source>
        <dbReference type="ARBA" id="ARBA00023316"/>
    </source>
</evidence>
<dbReference type="Proteomes" id="UP001345013">
    <property type="component" value="Unassembled WGS sequence"/>
</dbReference>
<comment type="similarity">
    <text evidence="1 5">Belongs to the glycosyl hydrolase 5 (cellulase A) family.</text>
</comment>
<keyword evidence="2 5" id="KW-0378">Hydrolase</keyword>
<reference evidence="8 9" key="1">
    <citation type="submission" date="2023-08" db="EMBL/GenBank/DDBJ databases">
        <title>Black Yeasts Isolated from many extreme environments.</title>
        <authorList>
            <person name="Coleine C."/>
            <person name="Stajich J.E."/>
            <person name="Selbmann L."/>
        </authorList>
    </citation>
    <scope>NUCLEOTIDE SEQUENCE [LARGE SCALE GENOMIC DNA]</scope>
    <source>
        <strain evidence="8 9">CCFEE 5885</strain>
    </source>
</reference>
<evidence type="ECO:0000259" key="7">
    <source>
        <dbReference type="Pfam" id="PF00150"/>
    </source>
</evidence>
<gene>
    <name evidence="8" type="primary">EXG2</name>
    <name evidence="8" type="ORF">LTR24_004683</name>
</gene>
<feature type="domain" description="Glycoside hydrolase family 5" evidence="7">
    <location>
        <begin position="94"/>
        <end position="340"/>
    </location>
</feature>
<keyword evidence="6" id="KW-0732">Signal</keyword>
<dbReference type="EMBL" id="JAVRRG010000049">
    <property type="protein sequence ID" value="KAK5093023.1"/>
    <property type="molecule type" value="Genomic_DNA"/>
</dbReference>
<evidence type="ECO:0000256" key="2">
    <source>
        <dbReference type="ARBA" id="ARBA00022801"/>
    </source>
</evidence>
<evidence type="ECO:0000256" key="1">
    <source>
        <dbReference type="ARBA" id="ARBA00005641"/>
    </source>
</evidence>
<organism evidence="8 9">
    <name type="scientific">Lithohypha guttulata</name>
    <dbReference type="NCBI Taxonomy" id="1690604"/>
    <lineage>
        <taxon>Eukaryota</taxon>
        <taxon>Fungi</taxon>
        <taxon>Dikarya</taxon>
        <taxon>Ascomycota</taxon>
        <taxon>Pezizomycotina</taxon>
        <taxon>Eurotiomycetes</taxon>
        <taxon>Chaetothyriomycetidae</taxon>
        <taxon>Chaetothyriales</taxon>
        <taxon>Trichomeriaceae</taxon>
        <taxon>Lithohypha</taxon>
    </lineage>
</organism>
<comment type="caution">
    <text evidence="8">The sequence shown here is derived from an EMBL/GenBank/DDBJ whole genome shotgun (WGS) entry which is preliminary data.</text>
</comment>
<accession>A0ABR0KBE9</accession>
<dbReference type="InterPro" id="IPR001547">
    <property type="entry name" value="Glyco_hydro_5"/>
</dbReference>
<evidence type="ECO:0000313" key="8">
    <source>
        <dbReference type="EMBL" id="KAK5093023.1"/>
    </source>
</evidence>
<evidence type="ECO:0000256" key="3">
    <source>
        <dbReference type="ARBA" id="ARBA00023295"/>
    </source>
</evidence>
<dbReference type="InterPro" id="IPR050386">
    <property type="entry name" value="Glycosyl_hydrolase_5"/>
</dbReference>
<dbReference type="SUPFAM" id="SSF51445">
    <property type="entry name" value="(Trans)glycosidases"/>
    <property type="match status" value="1"/>
</dbReference>
<dbReference type="EC" id="3.2.1.58" evidence="8"/>
<evidence type="ECO:0000313" key="9">
    <source>
        <dbReference type="Proteomes" id="UP001345013"/>
    </source>
</evidence>
<sequence length="359" mass="39332">MFLQKALLALVAVSSAIAAPILDKRAGPTRGVSLGGWLLLEPWITPSIFHNYGGSVVDEYGLCQQDPNKAKGVLQAHWSSWVTLGDFQRIANSGKGINTVRIPIGYWAFQKYGQDPYIQGAKDYLSQALDWASQTGLQVWIDLHGMPLSQNGFDNSGQRAASIQFGSGDTVSWMAKVAGQVASEFGSHSAVVGIELVNEPQMASMPGGRGSLQNYYNQAYGAVRGSYGGSIVISDGFAEPSSWDGQMTDTILDHHEYQVFSNGDVAMSYQEHNGYGIGARYDGTYSKPNGDTSTYVGSCANKNFIDQWDQGLKDATRNYIQAQINAFEQHANGWIFWNFKTEASAEWDFFRLVDNGVWP</sequence>
<dbReference type="Gene3D" id="3.20.20.80">
    <property type="entry name" value="Glycosidases"/>
    <property type="match status" value="1"/>
</dbReference>
<dbReference type="InterPro" id="IPR017853">
    <property type="entry name" value="GH"/>
</dbReference>
<keyword evidence="9" id="KW-1185">Reference proteome</keyword>
<proteinExistence type="inferred from homology"/>
<keyword evidence="3 5" id="KW-0326">Glycosidase</keyword>
<evidence type="ECO:0000256" key="6">
    <source>
        <dbReference type="SAM" id="SignalP"/>
    </source>
</evidence>